<dbReference type="OrthoDB" id="3240105at2759"/>
<sequence>MSELGVRALMHLCYQWNVVGGVSPGMEDQCAIGPDGKLKDASQIQWYQDADDETPVAGPSSDLRRSIRDRRTDKFAASLEAQKLNEDGAPKKTRKSRRKGTSAPTKGKGKAVDVSADDSGSDYSTSEASSQSQSGSEVSTDVEILNEELANMLPSKTVPSTSTPKDSKKRKRR</sequence>
<protein>
    <submittedName>
        <fullName evidence="2">Uncharacterized protein</fullName>
    </submittedName>
</protein>
<dbReference type="AlphaFoldDB" id="A0A284RSR6"/>
<feature type="compositionally biased region" description="Basic and acidic residues" evidence="1">
    <location>
        <begin position="62"/>
        <end position="74"/>
    </location>
</feature>
<reference evidence="3" key="1">
    <citation type="journal article" date="2017" name="Nat. Ecol. Evol.">
        <title>Genome expansion and lineage-specific genetic innovations in the forest pathogenic fungi Armillaria.</title>
        <authorList>
            <person name="Sipos G."/>
            <person name="Prasanna A.N."/>
            <person name="Walter M.C."/>
            <person name="O'Connor E."/>
            <person name="Balint B."/>
            <person name="Krizsan K."/>
            <person name="Kiss B."/>
            <person name="Hess J."/>
            <person name="Varga T."/>
            <person name="Slot J."/>
            <person name="Riley R."/>
            <person name="Boka B."/>
            <person name="Rigling D."/>
            <person name="Barry K."/>
            <person name="Lee J."/>
            <person name="Mihaltcheva S."/>
            <person name="LaButti K."/>
            <person name="Lipzen A."/>
            <person name="Waldron R."/>
            <person name="Moloney N.M."/>
            <person name="Sperisen C."/>
            <person name="Kredics L."/>
            <person name="Vagvoelgyi C."/>
            <person name="Patrignani A."/>
            <person name="Fitzpatrick D."/>
            <person name="Nagy I."/>
            <person name="Doyle S."/>
            <person name="Anderson J.B."/>
            <person name="Grigoriev I.V."/>
            <person name="Gueldener U."/>
            <person name="Muensterkoetter M."/>
            <person name="Nagy L.G."/>
        </authorList>
    </citation>
    <scope>NUCLEOTIDE SEQUENCE [LARGE SCALE GENOMIC DNA]</scope>
    <source>
        <strain evidence="3">C18/9</strain>
    </source>
</reference>
<evidence type="ECO:0000313" key="2">
    <source>
        <dbReference type="EMBL" id="SJL11780.1"/>
    </source>
</evidence>
<dbReference type="Proteomes" id="UP000219338">
    <property type="component" value="Unassembled WGS sequence"/>
</dbReference>
<keyword evidence="3" id="KW-1185">Reference proteome</keyword>
<evidence type="ECO:0000256" key="1">
    <source>
        <dbReference type="SAM" id="MobiDB-lite"/>
    </source>
</evidence>
<name>A0A284RSR6_ARMOS</name>
<feature type="region of interest" description="Disordered" evidence="1">
    <location>
        <begin position="43"/>
        <end position="173"/>
    </location>
</feature>
<organism evidence="2 3">
    <name type="scientific">Armillaria ostoyae</name>
    <name type="common">Armillaria root rot fungus</name>
    <dbReference type="NCBI Taxonomy" id="47428"/>
    <lineage>
        <taxon>Eukaryota</taxon>
        <taxon>Fungi</taxon>
        <taxon>Dikarya</taxon>
        <taxon>Basidiomycota</taxon>
        <taxon>Agaricomycotina</taxon>
        <taxon>Agaricomycetes</taxon>
        <taxon>Agaricomycetidae</taxon>
        <taxon>Agaricales</taxon>
        <taxon>Marasmiineae</taxon>
        <taxon>Physalacriaceae</taxon>
        <taxon>Armillaria</taxon>
    </lineage>
</organism>
<gene>
    <name evidence="2" type="ORF">ARMOST_15189</name>
</gene>
<proteinExistence type="predicted"/>
<feature type="compositionally biased region" description="Basic residues" evidence="1">
    <location>
        <begin position="91"/>
        <end position="100"/>
    </location>
</feature>
<feature type="compositionally biased region" description="Low complexity" evidence="1">
    <location>
        <begin position="121"/>
        <end position="141"/>
    </location>
</feature>
<accession>A0A284RSR6</accession>
<dbReference type="OMA" id="MEDQCAI"/>
<dbReference type="EMBL" id="FUEG01000015">
    <property type="protein sequence ID" value="SJL11780.1"/>
    <property type="molecule type" value="Genomic_DNA"/>
</dbReference>
<evidence type="ECO:0000313" key="3">
    <source>
        <dbReference type="Proteomes" id="UP000219338"/>
    </source>
</evidence>